<reference evidence="3" key="1">
    <citation type="submission" date="2021-03" db="EMBL/GenBank/DDBJ databases">
        <title>Pengzhenrongella sicca gen. nov., sp. nov., a new member of suborder Micrococcineae isolated from High-Arctic tundra soil.</title>
        <authorList>
            <person name="Peng F."/>
        </authorList>
    </citation>
    <scope>NUCLEOTIDE SEQUENCE</scope>
    <source>
        <strain evidence="3">LRZ-2</strain>
    </source>
</reference>
<proteinExistence type="inferred from homology"/>
<organism evidence="3 4">
    <name type="scientific">Pengzhenrongella sicca</name>
    <dbReference type="NCBI Taxonomy" id="2819238"/>
    <lineage>
        <taxon>Bacteria</taxon>
        <taxon>Bacillati</taxon>
        <taxon>Actinomycetota</taxon>
        <taxon>Actinomycetes</taxon>
        <taxon>Micrococcales</taxon>
        <taxon>Pengzhenrongella</taxon>
    </lineage>
</organism>
<dbReference type="SUPFAM" id="SSF54909">
    <property type="entry name" value="Dimeric alpha+beta barrel"/>
    <property type="match status" value="1"/>
</dbReference>
<evidence type="ECO:0000313" key="4">
    <source>
        <dbReference type="Proteomes" id="UP000663937"/>
    </source>
</evidence>
<dbReference type="RefSeq" id="WP_227425503.1">
    <property type="nucleotide sequence ID" value="NZ_CP071868.1"/>
</dbReference>
<dbReference type="PANTHER" id="PTHR33606:SF3">
    <property type="entry name" value="PROTEIN YCII"/>
    <property type="match status" value="1"/>
</dbReference>
<keyword evidence="4" id="KW-1185">Reference proteome</keyword>
<accession>A0A8A4ZGW8</accession>
<protein>
    <recommendedName>
        <fullName evidence="2">YCII-related domain-containing protein</fullName>
    </recommendedName>
</protein>
<dbReference type="InterPro" id="IPR051807">
    <property type="entry name" value="Sec-metab_biosynth-assoc"/>
</dbReference>
<dbReference type="PANTHER" id="PTHR33606">
    <property type="entry name" value="PROTEIN YCII"/>
    <property type="match status" value="1"/>
</dbReference>
<feature type="domain" description="YCII-related" evidence="2">
    <location>
        <begin position="6"/>
        <end position="89"/>
    </location>
</feature>
<dbReference type="Pfam" id="PF03795">
    <property type="entry name" value="YCII"/>
    <property type="match status" value="1"/>
</dbReference>
<evidence type="ECO:0000313" key="3">
    <source>
        <dbReference type="EMBL" id="QTE31124.1"/>
    </source>
</evidence>
<evidence type="ECO:0000256" key="1">
    <source>
        <dbReference type="ARBA" id="ARBA00007689"/>
    </source>
</evidence>
<sequence length="97" mass="10356">MTVYAVRYTYDARSNRRDEVRPEHRAFLAELHAAGTLLASGPLGDADDGTPGALLIVAAASAEAVAAVLDADPFAREGLVAAREVRAWTQVYGPWTD</sequence>
<dbReference type="KEGG" id="psic:J4E96_09480"/>
<dbReference type="AlphaFoldDB" id="A0A8A4ZGW8"/>
<dbReference type="Proteomes" id="UP000663937">
    <property type="component" value="Chromosome"/>
</dbReference>
<dbReference type="InterPro" id="IPR011008">
    <property type="entry name" value="Dimeric_a/b-barrel"/>
</dbReference>
<gene>
    <name evidence="3" type="ORF">J4E96_09480</name>
</gene>
<evidence type="ECO:0000259" key="2">
    <source>
        <dbReference type="Pfam" id="PF03795"/>
    </source>
</evidence>
<dbReference type="EMBL" id="CP071868">
    <property type="protein sequence ID" value="QTE31124.1"/>
    <property type="molecule type" value="Genomic_DNA"/>
</dbReference>
<name>A0A8A4ZGW8_9MICO</name>
<dbReference type="InterPro" id="IPR005545">
    <property type="entry name" value="YCII"/>
</dbReference>
<dbReference type="Gene3D" id="3.30.70.1060">
    <property type="entry name" value="Dimeric alpha+beta barrel"/>
    <property type="match status" value="1"/>
</dbReference>
<comment type="similarity">
    <text evidence="1">Belongs to the YciI family.</text>
</comment>